<feature type="region of interest" description="Disordered" evidence="1">
    <location>
        <begin position="256"/>
        <end position="278"/>
    </location>
</feature>
<dbReference type="EMBL" id="JAHZIK010000431">
    <property type="protein sequence ID" value="MBW7455775.1"/>
    <property type="molecule type" value="Genomic_DNA"/>
</dbReference>
<reference evidence="3 4" key="1">
    <citation type="submission" date="2021-07" db="EMBL/GenBank/DDBJ databases">
        <title>Paenibacillus radiodurans sp. nov., isolated from the southeastern edge of Tengger Desert.</title>
        <authorList>
            <person name="Zhang G."/>
        </authorList>
    </citation>
    <scope>NUCLEOTIDE SEQUENCE [LARGE SCALE GENOMIC DNA]</scope>
    <source>
        <strain evidence="3 4">CCM 7311</strain>
    </source>
</reference>
<feature type="transmembrane region" description="Helical" evidence="2">
    <location>
        <begin position="48"/>
        <end position="74"/>
    </location>
</feature>
<keyword evidence="2" id="KW-1133">Transmembrane helix</keyword>
<sequence length="278" mass="30729">MMSESILGINAILAIVYLLVALLAGYGTGSIAFRHTIADMQRSAKLSLGLLALLALLASGQIALFLFFSTYSWWFVWDKALLFVPMVAMPLTACAIYSRPKLMEIIRLKADEPELPANRTKRRSAAQARLVVPIQTLTVGAIIHASMILYPLPVQFQNELMILIAALAGAAALLIWRQNARRRRIHRDDGTSAIHWMKRVGVYTSVCLLFSFAVIFSVSTARSKAIVPVPESLSRHTNWTEFSNILSSYRPKDRINKANSGTNLSPKPAGTISRMSSQ</sequence>
<keyword evidence="2" id="KW-0812">Transmembrane</keyword>
<feature type="transmembrane region" description="Helical" evidence="2">
    <location>
        <begin position="130"/>
        <end position="154"/>
    </location>
</feature>
<keyword evidence="2" id="KW-0472">Membrane</keyword>
<evidence type="ECO:0000256" key="2">
    <source>
        <dbReference type="SAM" id="Phobius"/>
    </source>
</evidence>
<feature type="transmembrane region" description="Helical" evidence="2">
    <location>
        <begin position="80"/>
        <end position="98"/>
    </location>
</feature>
<dbReference type="Proteomes" id="UP001519887">
    <property type="component" value="Unassembled WGS sequence"/>
</dbReference>
<accession>A0ABS7C4D4</accession>
<evidence type="ECO:0000313" key="4">
    <source>
        <dbReference type="Proteomes" id="UP001519887"/>
    </source>
</evidence>
<evidence type="ECO:0000256" key="1">
    <source>
        <dbReference type="SAM" id="MobiDB-lite"/>
    </source>
</evidence>
<keyword evidence="4" id="KW-1185">Reference proteome</keyword>
<gene>
    <name evidence="3" type="ORF">K0U00_17245</name>
</gene>
<dbReference type="RefSeq" id="WP_210045570.1">
    <property type="nucleotide sequence ID" value="NZ_JBHLVU010000004.1"/>
</dbReference>
<organism evidence="3 4">
    <name type="scientific">Paenibacillus sepulcri</name>
    <dbReference type="NCBI Taxonomy" id="359917"/>
    <lineage>
        <taxon>Bacteria</taxon>
        <taxon>Bacillati</taxon>
        <taxon>Bacillota</taxon>
        <taxon>Bacilli</taxon>
        <taxon>Bacillales</taxon>
        <taxon>Paenibacillaceae</taxon>
        <taxon>Paenibacillus</taxon>
    </lineage>
</organism>
<proteinExistence type="predicted"/>
<comment type="caution">
    <text evidence="3">The sequence shown here is derived from an EMBL/GenBank/DDBJ whole genome shotgun (WGS) entry which is preliminary data.</text>
</comment>
<evidence type="ECO:0000313" key="3">
    <source>
        <dbReference type="EMBL" id="MBW7455775.1"/>
    </source>
</evidence>
<name>A0ABS7C4D4_9BACL</name>
<protein>
    <submittedName>
        <fullName evidence="3">Uncharacterized protein</fullName>
    </submittedName>
</protein>
<feature type="transmembrane region" description="Helical" evidence="2">
    <location>
        <begin position="160"/>
        <end position="179"/>
    </location>
</feature>
<feature type="transmembrane region" description="Helical" evidence="2">
    <location>
        <begin position="6"/>
        <end position="27"/>
    </location>
</feature>
<feature type="transmembrane region" description="Helical" evidence="2">
    <location>
        <begin position="200"/>
        <end position="218"/>
    </location>
</feature>